<protein>
    <submittedName>
        <fullName evidence="2">Uncharacterized protein</fullName>
    </submittedName>
</protein>
<feature type="transmembrane region" description="Helical" evidence="1">
    <location>
        <begin position="20"/>
        <end position="45"/>
    </location>
</feature>
<dbReference type="EMBL" id="JAKUCV010005092">
    <property type="protein sequence ID" value="KAJ4832729.1"/>
    <property type="molecule type" value="Genomic_DNA"/>
</dbReference>
<accession>A0A9Q0FJM9</accession>
<organism evidence="2 3">
    <name type="scientific">Turnera subulata</name>
    <dbReference type="NCBI Taxonomy" id="218843"/>
    <lineage>
        <taxon>Eukaryota</taxon>
        <taxon>Viridiplantae</taxon>
        <taxon>Streptophyta</taxon>
        <taxon>Embryophyta</taxon>
        <taxon>Tracheophyta</taxon>
        <taxon>Spermatophyta</taxon>
        <taxon>Magnoliopsida</taxon>
        <taxon>eudicotyledons</taxon>
        <taxon>Gunneridae</taxon>
        <taxon>Pentapetalae</taxon>
        <taxon>rosids</taxon>
        <taxon>fabids</taxon>
        <taxon>Malpighiales</taxon>
        <taxon>Passifloraceae</taxon>
        <taxon>Turnera</taxon>
    </lineage>
</organism>
<evidence type="ECO:0000256" key="1">
    <source>
        <dbReference type="SAM" id="Phobius"/>
    </source>
</evidence>
<reference evidence="2" key="1">
    <citation type="submission" date="2022-02" db="EMBL/GenBank/DDBJ databases">
        <authorList>
            <person name="Henning P.M."/>
            <person name="McCubbin A.G."/>
            <person name="Shore J.S."/>
        </authorList>
    </citation>
    <scope>NUCLEOTIDE SEQUENCE</scope>
    <source>
        <strain evidence="2">F60SS</strain>
        <tissue evidence="2">Leaves</tissue>
    </source>
</reference>
<keyword evidence="1" id="KW-0812">Transmembrane</keyword>
<proteinExistence type="predicted"/>
<gene>
    <name evidence="2" type="ORF">Tsubulata_022480</name>
</gene>
<keyword evidence="3" id="KW-1185">Reference proteome</keyword>
<comment type="caution">
    <text evidence="2">The sequence shown here is derived from an EMBL/GenBank/DDBJ whole genome shotgun (WGS) entry which is preliminary data.</text>
</comment>
<sequence length="96" mass="11353">MLNRFPKLLRFLESERGRRAGGCVITVCTGLFYFFYLEPFVLAGFRRRMHRLSGEVPAEHLEEDRQAKERREALRRLLDQRYGINSSLSDENILAY</sequence>
<name>A0A9Q0FJM9_9ROSI</name>
<evidence type="ECO:0000313" key="2">
    <source>
        <dbReference type="EMBL" id="KAJ4832729.1"/>
    </source>
</evidence>
<keyword evidence="1" id="KW-1133">Transmembrane helix</keyword>
<keyword evidence="1" id="KW-0472">Membrane</keyword>
<dbReference type="AlphaFoldDB" id="A0A9Q0FJM9"/>
<dbReference type="Proteomes" id="UP001141552">
    <property type="component" value="Unassembled WGS sequence"/>
</dbReference>
<reference evidence="2" key="2">
    <citation type="journal article" date="2023" name="Plants (Basel)">
        <title>Annotation of the Turnera subulata (Passifloraceae) Draft Genome Reveals the S-Locus Evolved after the Divergence of Turneroideae from Passifloroideae in a Stepwise Manner.</title>
        <authorList>
            <person name="Henning P.M."/>
            <person name="Roalson E.H."/>
            <person name="Mir W."/>
            <person name="McCubbin A.G."/>
            <person name="Shore J.S."/>
        </authorList>
    </citation>
    <scope>NUCLEOTIDE SEQUENCE</scope>
    <source>
        <strain evidence="2">F60SS</strain>
    </source>
</reference>
<evidence type="ECO:0000313" key="3">
    <source>
        <dbReference type="Proteomes" id="UP001141552"/>
    </source>
</evidence>